<dbReference type="SUPFAM" id="SSF48452">
    <property type="entry name" value="TPR-like"/>
    <property type="match status" value="1"/>
</dbReference>
<dbReference type="Proteomes" id="UP001289135">
    <property type="component" value="Unassembled WGS sequence"/>
</dbReference>
<comment type="caution">
    <text evidence="3">The sequence shown here is derived from an EMBL/GenBank/DDBJ whole genome shotgun (WGS) entry which is preliminary data.</text>
</comment>
<protein>
    <submittedName>
        <fullName evidence="3">Tol-pal system protein YbgF</fullName>
    </submittedName>
</protein>
<organism evidence="3 4">
    <name type="scientific">Lyticum sinuosum</name>
    <dbReference type="NCBI Taxonomy" id="1332059"/>
    <lineage>
        <taxon>Bacteria</taxon>
        <taxon>Pseudomonadati</taxon>
        <taxon>Pseudomonadota</taxon>
        <taxon>Alphaproteobacteria</taxon>
        <taxon>Rickettsiales</taxon>
        <taxon>Lyticum</taxon>
    </lineage>
</organism>
<gene>
    <name evidence="3" type="ORF">Lyticum_00571</name>
</gene>
<accession>A0AAE4VM32</accession>
<sequence>MKSNNPAFYKVILHILIFFSFVFIKLFNTSFFLKKTELFALETHENQQDLVSILTKMQKQLDIIEQNTKKQGEEIEKIKITQKKNNQLTNKKEINEKTKNISSVDKKKNTQSNQEEILNSNKNLEIPKKQSKQNSSENEIDISKSPQYLESRSSSSDSPQSIDQFKNKISKQDKADGFEEYQQAYDMLRYANSTNKDFSLSFDAMEKFVNKYPNHPMAGNAYYWIGEIYFYNKQYEKAAVQYLKGYSSPRGERSIFNLLGLARSYLKIGKKEDVCSTIMHMQKEYPNADNVIKKEARDLINEAGC</sequence>
<proteinExistence type="predicted"/>
<evidence type="ECO:0000313" key="3">
    <source>
        <dbReference type="EMBL" id="MDZ5761396.1"/>
    </source>
</evidence>
<evidence type="ECO:0000256" key="1">
    <source>
        <dbReference type="SAM" id="MobiDB-lite"/>
    </source>
</evidence>
<dbReference type="InterPro" id="IPR011990">
    <property type="entry name" value="TPR-like_helical_dom_sf"/>
</dbReference>
<evidence type="ECO:0000256" key="2">
    <source>
        <dbReference type="SAM" id="Phobius"/>
    </source>
</evidence>
<feature type="compositionally biased region" description="Basic and acidic residues" evidence="1">
    <location>
        <begin position="90"/>
        <end position="108"/>
    </location>
</feature>
<feature type="compositionally biased region" description="Polar residues" evidence="1">
    <location>
        <begin position="110"/>
        <end position="123"/>
    </location>
</feature>
<keyword evidence="4" id="KW-1185">Reference proteome</keyword>
<name>A0AAE4VM32_9RICK</name>
<feature type="compositionally biased region" description="Low complexity" evidence="1">
    <location>
        <begin position="151"/>
        <end position="161"/>
    </location>
</feature>
<dbReference type="EMBL" id="JARGYU010000002">
    <property type="protein sequence ID" value="MDZ5761396.1"/>
    <property type="molecule type" value="Genomic_DNA"/>
</dbReference>
<keyword evidence="2" id="KW-0812">Transmembrane</keyword>
<dbReference type="RefSeq" id="WP_322498824.1">
    <property type="nucleotide sequence ID" value="NZ_JARGYU010000002.1"/>
</dbReference>
<feature type="transmembrane region" description="Helical" evidence="2">
    <location>
        <begin position="7"/>
        <end position="27"/>
    </location>
</feature>
<reference evidence="3" key="1">
    <citation type="submission" date="2023-02" db="EMBL/GenBank/DDBJ databases">
        <title>Host association and intracellularity evolved multiple times independently in the Rickettsiales.</title>
        <authorList>
            <person name="Castelli M."/>
            <person name="Nardi T."/>
            <person name="Gammuto L."/>
            <person name="Bellinzona G."/>
            <person name="Sabaneyeva E."/>
            <person name="Potekhin A."/>
            <person name="Serra V."/>
            <person name="Petroni G."/>
            <person name="Sassera D."/>
        </authorList>
    </citation>
    <scope>NUCLEOTIDE SEQUENCE</scope>
    <source>
        <strain evidence="3">USBL-36I1</strain>
    </source>
</reference>
<dbReference type="AlphaFoldDB" id="A0AAE4VM32"/>
<keyword evidence="2" id="KW-0472">Membrane</keyword>
<dbReference type="Gene3D" id="1.25.40.10">
    <property type="entry name" value="Tetratricopeptide repeat domain"/>
    <property type="match status" value="1"/>
</dbReference>
<keyword evidence="2" id="KW-1133">Transmembrane helix</keyword>
<feature type="region of interest" description="Disordered" evidence="1">
    <location>
        <begin position="89"/>
        <end position="162"/>
    </location>
</feature>
<evidence type="ECO:0000313" key="4">
    <source>
        <dbReference type="Proteomes" id="UP001289135"/>
    </source>
</evidence>